<accession>A0A4Y9Z1K7</accession>
<dbReference type="Gene3D" id="3.40.50.720">
    <property type="entry name" value="NAD(P)-binding Rossmann-like Domain"/>
    <property type="match status" value="1"/>
</dbReference>
<reference evidence="2 3" key="1">
    <citation type="submission" date="2019-01" db="EMBL/GenBank/DDBJ databases">
        <title>Genome sequencing of the rare red list fungi Fomitopsis rosea.</title>
        <authorList>
            <person name="Buettner E."/>
            <person name="Kellner H."/>
        </authorList>
    </citation>
    <scope>NUCLEOTIDE SEQUENCE [LARGE SCALE GENOMIC DNA]</scope>
    <source>
        <strain evidence="2 3">DSM 105464</strain>
    </source>
</reference>
<keyword evidence="1" id="KW-0560">Oxidoreductase</keyword>
<dbReference type="GO" id="GO:0016491">
    <property type="term" value="F:oxidoreductase activity"/>
    <property type="evidence" value="ECO:0007669"/>
    <property type="project" value="UniProtKB-KW"/>
</dbReference>
<dbReference type="SUPFAM" id="SSF51735">
    <property type="entry name" value="NAD(P)-binding Rossmann-fold domains"/>
    <property type="match status" value="1"/>
</dbReference>
<proteinExistence type="predicted"/>
<evidence type="ECO:0008006" key="4">
    <source>
        <dbReference type="Google" id="ProtNLM"/>
    </source>
</evidence>
<dbReference type="PANTHER" id="PTHR43157">
    <property type="entry name" value="PHOSPHATIDYLINOSITOL-GLYCAN BIOSYNTHESIS CLASS F PROTEIN-RELATED"/>
    <property type="match status" value="1"/>
</dbReference>
<evidence type="ECO:0000256" key="1">
    <source>
        <dbReference type="ARBA" id="ARBA00023002"/>
    </source>
</evidence>
<evidence type="ECO:0000313" key="2">
    <source>
        <dbReference type="EMBL" id="TFY67910.1"/>
    </source>
</evidence>
<dbReference type="Pfam" id="PF00106">
    <property type="entry name" value="adh_short"/>
    <property type="match status" value="1"/>
</dbReference>
<organism evidence="2 3">
    <name type="scientific">Rhodofomes roseus</name>
    <dbReference type="NCBI Taxonomy" id="34475"/>
    <lineage>
        <taxon>Eukaryota</taxon>
        <taxon>Fungi</taxon>
        <taxon>Dikarya</taxon>
        <taxon>Basidiomycota</taxon>
        <taxon>Agaricomycotina</taxon>
        <taxon>Agaricomycetes</taxon>
        <taxon>Polyporales</taxon>
        <taxon>Rhodofomes</taxon>
    </lineage>
</organism>
<dbReference type="EMBL" id="SEKV01000042">
    <property type="protein sequence ID" value="TFY67910.1"/>
    <property type="molecule type" value="Genomic_DNA"/>
</dbReference>
<evidence type="ECO:0000313" key="3">
    <source>
        <dbReference type="Proteomes" id="UP000298390"/>
    </source>
</evidence>
<dbReference type="STRING" id="34475.A0A4Y9Z1K7"/>
<dbReference type="InterPro" id="IPR036291">
    <property type="entry name" value="NAD(P)-bd_dom_sf"/>
</dbReference>
<gene>
    <name evidence="2" type="ORF">EVJ58_g1319</name>
</gene>
<dbReference type="InterPro" id="IPR002347">
    <property type="entry name" value="SDR_fam"/>
</dbReference>
<protein>
    <recommendedName>
        <fullName evidence="4">NAD(P)-dependent dehydrogenase (Short-subunit alcohol dehydrogenase family)</fullName>
    </recommendedName>
</protein>
<dbReference type="PANTHER" id="PTHR43157:SF31">
    <property type="entry name" value="PHOSPHATIDYLINOSITOL-GLYCAN BIOSYNTHESIS CLASS F PROTEIN"/>
    <property type="match status" value="1"/>
</dbReference>
<dbReference type="PRINTS" id="PR00081">
    <property type="entry name" value="GDHRDH"/>
</dbReference>
<sequence>MQTVINKVTGNDANNISGFDHESVPELKGRTAVVTGGTVGIGFEVAKALALAGARVLLLSRRSENAEEAISKIKSEADPTAPIVDVTFTPCDLGSLENVRQVGDRIREQEDRLDILVLDAGVGVNKYDVSADGIDRHFAVNHLGHFYLTNRVLPLMRRTAELPDTHVPRIVAVSSELHRALATTVKFASIDEINTDIGANGLYARSKLANILFIKYGLVERVLRPTNSRIVAIATHPGAVHTTQQDQFKDTFGTVMGTMMKHLTIPFMRNPEQGSLSTLWAATSEEVDQDPAKWNGHYITDPGQLNEESRAAQSPELGKNLWGLSELIVRKNLGPDALLPWDQHM</sequence>
<comment type="caution">
    <text evidence="2">The sequence shown here is derived from an EMBL/GenBank/DDBJ whole genome shotgun (WGS) entry which is preliminary data.</text>
</comment>
<dbReference type="AlphaFoldDB" id="A0A4Y9Z1K7"/>
<dbReference type="Proteomes" id="UP000298390">
    <property type="component" value="Unassembled WGS sequence"/>
</dbReference>
<name>A0A4Y9Z1K7_9APHY</name>